<keyword evidence="1" id="KW-0472">Membrane</keyword>
<dbReference type="AlphaFoldDB" id="A0A2U3KCQ5"/>
<evidence type="ECO:0000256" key="1">
    <source>
        <dbReference type="SAM" id="Phobius"/>
    </source>
</evidence>
<organism evidence="2 3">
    <name type="scientific">Candidatus Sulfotelmatobacter kueseliae</name>
    <dbReference type="NCBI Taxonomy" id="2042962"/>
    <lineage>
        <taxon>Bacteria</taxon>
        <taxon>Pseudomonadati</taxon>
        <taxon>Acidobacteriota</taxon>
        <taxon>Terriglobia</taxon>
        <taxon>Terriglobales</taxon>
        <taxon>Candidatus Korobacteraceae</taxon>
        <taxon>Candidatus Sulfotelmatobacter</taxon>
    </lineage>
</organism>
<dbReference type="GO" id="GO:0008177">
    <property type="term" value="F:succinate dehydrogenase (quinone) activity"/>
    <property type="evidence" value="ECO:0007669"/>
    <property type="project" value="UniProtKB-EC"/>
</dbReference>
<evidence type="ECO:0000313" key="3">
    <source>
        <dbReference type="Proteomes" id="UP000238701"/>
    </source>
</evidence>
<feature type="transmembrane region" description="Helical" evidence="1">
    <location>
        <begin position="95"/>
        <end position="123"/>
    </location>
</feature>
<name>A0A2U3KCQ5_9BACT</name>
<dbReference type="Gene3D" id="1.20.1300.10">
    <property type="entry name" value="Fumarate reductase/succinate dehydrogenase, transmembrane subunit"/>
    <property type="match status" value="1"/>
</dbReference>
<dbReference type="InterPro" id="IPR034804">
    <property type="entry name" value="SQR/QFR_C/D"/>
</dbReference>
<keyword evidence="1" id="KW-0812">Transmembrane</keyword>
<feature type="transmembrane region" description="Helical" evidence="1">
    <location>
        <begin position="57"/>
        <end position="75"/>
    </location>
</feature>
<keyword evidence="2" id="KW-0560">Oxidoreductase</keyword>
<dbReference type="GO" id="GO:0016020">
    <property type="term" value="C:membrane"/>
    <property type="evidence" value="ECO:0007669"/>
    <property type="project" value="InterPro"/>
</dbReference>
<protein>
    <submittedName>
        <fullName evidence="2">Succinate dehydrogenase/fumarate reductase, hydrophobic membrane anchor subunit</fullName>
        <ecNumber evidence="2">1.3.5.1</ecNumber>
        <ecNumber evidence="2">1.3.5.4</ecNumber>
    </submittedName>
</protein>
<dbReference type="EC" id="1.3.5.4" evidence="2"/>
<reference evidence="3" key="1">
    <citation type="submission" date="2018-02" db="EMBL/GenBank/DDBJ databases">
        <authorList>
            <person name="Hausmann B."/>
        </authorList>
    </citation>
    <scope>NUCLEOTIDE SEQUENCE [LARGE SCALE GENOMIC DNA]</scope>
    <source>
        <strain evidence="3">Peat soil MAG SbA1</strain>
    </source>
</reference>
<feature type="transmembrane region" description="Helical" evidence="1">
    <location>
        <begin position="6"/>
        <end position="27"/>
    </location>
</feature>
<accession>A0A2U3KCQ5</accession>
<dbReference type="SUPFAM" id="SSF81343">
    <property type="entry name" value="Fumarate reductase respiratory complex transmembrane subunits"/>
    <property type="match status" value="1"/>
</dbReference>
<sequence>MNGTKYWTWHMTAGVVLLFLLGLHMLIMHMAATGHWFAPYGTDADSLQNSLFRDGRLFFTVTYVALLGVALYHGLYGLRTMLFELTLKPAVEKTITVVLLVVGLGLFGLGTWAAVAVHGIALAGARG</sequence>
<evidence type="ECO:0000313" key="2">
    <source>
        <dbReference type="EMBL" id="SPF37408.1"/>
    </source>
</evidence>
<dbReference type="Proteomes" id="UP000238701">
    <property type="component" value="Unassembled WGS sequence"/>
</dbReference>
<proteinExistence type="predicted"/>
<dbReference type="EMBL" id="OMOD01000090">
    <property type="protein sequence ID" value="SPF37408.1"/>
    <property type="molecule type" value="Genomic_DNA"/>
</dbReference>
<keyword evidence="1" id="KW-1133">Transmembrane helix</keyword>
<gene>
    <name evidence="2" type="primary">sdhD</name>
    <name evidence="2" type="synonym">frdD</name>
    <name evidence="2" type="ORF">SBA1_180036</name>
</gene>
<dbReference type="EC" id="1.3.5.1" evidence="2"/>